<feature type="compositionally biased region" description="Acidic residues" evidence="6">
    <location>
        <begin position="534"/>
        <end position="550"/>
    </location>
</feature>
<dbReference type="PANTHER" id="PTHR23185">
    <property type="entry name" value="PROTEIN VIRILIZER HOMOLOG"/>
    <property type="match status" value="1"/>
</dbReference>
<evidence type="ECO:0000256" key="2">
    <source>
        <dbReference type="ARBA" id="ARBA00008371"/>
    </source>
</evidence>
<feature type="region of interest" description="Disordered" evidence="6">
    <location>
        <begin position="1163"/>
        <end position="1193"/>
    </location>
</feature>
<dbReference type="GO" id="GO:0005634">
    <property type="term" value="C:nucleus"/>
    <property type="evidence" value="ECO:0007669"/>
    <property type="project" value="UniProtKB-SubCell"/>
</dbReference>
<dbReference type="GO" id="GO:0006397">
    <property type="term" value="P:mRNA processing"/>
    <property type="evidence" value="ECO:0007669"/>
    <property type="project" value="UniProtKB-KW"/>
</dbReference>
<reference evidence="8" key="1">
    <citation type="submission" date="2023-03" db="EMBL/GenBank/DDBJ databases">
        <authorList>
            <person name="Steffen K."/>
            <person name="Cardenas P."/>
        </authorList>
    </citation>
    <scope>NUCLEOTIDE SEQUENCE</scope>
</reference>
<evidence type="ECO:0000256" key="4">
    <source>
        <dbReference type="ARBA" id="ARBA00023187"/>
    </source>
</evidence>
<dbReference type="GO" id="GO:0003723">
    <property type="term" value="F:RNA binding"/>
    <property type="evidence" value="ECO:0007669"/>
    <property type="project" value="TreeGrafter"/>
</dbReference>
<keyword evidence="9" id="KW-1185">Reference proteome</keyword>
<feature type="region of interest" description="Disordered" evidence="6">
    <location>
        <begin position="79"/>
        <end position="155"/>
    </location>
</feature>
<comment type="caution">
    <text evidence="8">The sequence shown here is derived from an EMBL/GenBank/DDBJ whole genome shotgun (WGS) entry which is preliminary data.</text>
</comment>
<feature type="compositionally biased region" description="Basic and acidic residues" evidence="6">
    <location>
        <begin position="494"/>
        <end position="504"/>
    </location>
</feature>
<feature type="region of interest" description="Disordered" evidence="6">
    <location>
        <begin position="1755"/>
        <end position="1776"/>
    </location>
</feature>
<proteinExistence type="inferred from homology"/>
<evidence type="ECO:0000313" key="8">
    <source>
        <dbReference type="EMBL" id="CAI8032879.1"/>
    </source>
</evidence>
<feature type="compositionally biased region" description="Basic and acidic residues" evidence="6">
    <location>
        <begin position="131"/>
        <end position="142"/>
    </location>
</feature>
<organism evidence="8 9">
    <name type="scientific">Geodia barretti</name>
    <name type="common">Barrett's horny sponge</name>
    <dbReference type="NCBI Taxonomy" id="519541"/>
    <lineage>
        <taxon>Eukaryota</taxon>
        <taxon>Metazoa</taxon>
        <taxon>Porifera</taxon>
        <taxon>Demospongiae</taxon>
        <taxon>Heteroscleromorpha</taxon>
        <taxon>Tetractinellida</taxon>
        <taxon>Astrophorina</taxon>
        <taxon>Geodiidae</taxon>
        <taxon>Geodia</taxon>
    </lineage>
</organism>
<feature type="compositionally biased region" description="Low complexity" evidence="6">
    <location>
        <begin position="1755"/>
        <end position="1775"/>
    </location>
</feature>
<feature type="compositionally biased region" description="Basic residues" evidence="6">
    <location>
        <begin position="1660"/>
        <end position="1677"/>
    </location>
</feature>
<evidence type="ECO:0000259" key="7">
    <source>
        <dbReference type="Pfam" id="PF15912"/>
    </source>
</evidence>
<dbReference type="InterPro" id="IPR026736">
    <property type="entry name" value="Virilizer"/>
</dbReference>
<evidence type="ECO:0000256" key="5">
    <source>
        <dbReference type="ARBA" id="ARBA00023242"/>
    </source>
</evidence>
<feature type="compositionally biased region" description="Polar residues" evidence="6">
    <location>
        <begin position="79"/>
        <end position="99"/>
    </location>
</feature>
<dbReference type="GO" id="GO:0008380">
    <property type="term" value="P:RNA splicing"/>
    <property type="evidence" value="ECO:0007669"/>
    <property type="project" value="UniProtKB-KW"/>
</dbReference>
<dbReference type="Proteomes" id="UP001174909">
    <property type="component" value="Unassembled WGS sequence"/>
</dbReference>
<dbReference type="PANTHER" id="PTHR23185:SF0">
    <property type="entry name" value="PROTEIN VIRILIZER HOMOLOG"/>
    <property type="match status" value="1"/>
</dbReference>
<comment type="similarity">
    <text evidence="2">Belongs to the vir family.</text>
</comment>
<keyword evidence="4" id="KW-0508">mRNA splicing</keyword>
<dbReference type="Pfam" id="PF15912">
    <property type="entry name" value="VIR_N"/>
    <property type="match status" value="1"/>
</dbReference>
<keyword evidence="3" id="KW-0507">mRNA processing</keyword>
<keyword evidence="5" id="KW-0539">Nucleus</keyword>
<dbReference type="InterPro" id="IPR031801">
    <property type="entry name" value="VIR_N"/>
</dbReference>
<feature type="region of interest" description="Disordered" evidence="6">
    <location>
        <begin position="485"/>
        <end position="555"/>
    </location>
</feature>
<sequence length="1794" mass="198000">MRNQRRTSPPSFTLDVFCNDSSNPLAPTFDPLGNLEYNEESTALVIKAKNSSDLVVVKGYYTVLTVCIYGSVFMPSSGQAQFQTGSSHSPQSATQSYSEYSGRDSDSDSNYSDTEGGGGRGRRGKNSGLESPERGGEGKGEGEGGGGKYVDDLFEPFSPVNSPDHLFDLSDEEGKRSSTAAMGYPVEDLSDEEIAFEGGDDFDMQEEGFESYMDSDDWATSGVSFNPYQCFLASLESYPSLIETPHEALMAKLQKTESISKRSMADEAMKLRDVVINAKDITNPTRWVETMEEIPSYLYPGLAQLQKKSSSEGKEVMQKLASWTVQCLSLELARQSPMAVNIRQLKAGLRMVPSIAALGRRCTHMLVKHNVMEELCDIALSDPMVSTIKLHSLRALDSLLDYPQGLERFIGWSKSISTSSVIVAPLPPTPYQHMINFVLSQPPVRVVVAASVLLAKAHIYELLSNLQDAVEKVVACTPVKNVPEDYWSGGPVREGGEEEKKSEELVEGEGGGGGGENIADEEKPTSPSLHRGDGEEEMDQGVLPGDEEDTPPPVPPELITRVARCLEELKKCIKEAPHTTSFPTRVTYSPESPKDYFPALMRMFQSRRLLECVLVLVTAPATSLDERVFGGVRDLLLLFLTSQEGVLFLSSNVPVMNTIVRTLTQASENQLALMQSFTELVSGGERESCTPQNLGVLLIYHLQVLQSLDQLRRAPKSNMSELESTECVSALHTLYTMTLTPIGKSALTYMMSLKDNISALFPFIESRGQKEHDSKLTRSSVSSRYAAVIFLQLLQSPVLVRGDFIISYSSKLLSVAEFFKENPSPTMSDLYNWLYPVRNITSDGSSSIPTLVSTVQELLPQISSTKPNRILAPILSSLRILLTFIVPPPTQHSSKGGQKELKWSENTVVLFSTGAMETLQNLLQKISDLLLPLWSQRQIIPVALSNNVSMVATFALRLMRAMLGLLVEGEDSFQYRDMRVVTVLVTVHAVFCSIPYSTIISSTASEIQASILDILAMFTKPEITEPEAAGEEKTVDASTSCWCLMLQELFNLTLTSPNYFLSGLMLLSELLPLPLPVHAVQPCSDSDIVNIGRHHTLWALHLDPFVDTVSEIVSALLRSSCPELLGVLRRVCAQLSDLSPPLATLVARYVIKAIIGEIERQLEAPEEESRGEGGEGGGRTVVEGEGEGGGEEERMDERKTCLFWGHTWQYVYTSCLLRMLTTCAVLSQQVAFKIALLDLLRQKETDDTKSFSRFIPLLLFLMQKKETISPLKICIITILNSLCSVYIALSSSGDDAMGGAEPSEQQQADCLPGQSQLEHITSAVVGHVISPDNPLTTVMQGLKVVLSVAQYNAGQVQLLSLMKSGVTGFSQLLVKLMDSLRKGGTQSSVSLECLSLLLSVYRCLLSASLAGKIEVKGHRGSSTESVSLPFPRSLLRAVLRRDVGEYLLVELREMVQELYKEDSSLLDELLAPISLLTEAVEVEEAQPSDVSLTDLPGLDQEAWPDMRSLKTQFEQRSTVMVTEDLDRSPEFWLATPPHDESDFKPDTTTINLTKLAYETIPGLNLEEELKKRLLPSPPPSPIGKRKRKIILSGPEAQKKLREAIRLRQASGRGKDLFRARKQNTSRPPSMHVDDFMAMGARGVGHRQQYHGWRSPLPPAHHAHHGHQTHHPHSHTHHPGSSFMHQLGGRWQMSSLPTSSLHYPRRDLGGLNLRDWESARLSSFMMSMKPPPLRAAPLWPPQLTEAYRTRSRLLPWPESSSRSLSSDPSGAGSSTSRMADLAWKARHSSLYKRLL</sequence>
<evidence type="ECO:0000256" key="1">
    <source>
        <dbReference type="ARBA" id="ARBA00004123"/>
    </source>
</evidence>
<dbReference type="EMBL" id="CASHTH010002633">
    <property type="protein sequence ID" value="CAI8032879.1"/>
    <property type="molecule type" value="Genomic_DNA"/>
</dbReference>
<name>A0AA35SNM3_GEOBA</name>
<accession>A0AA35SNM3</accession>
<evidence type="ECO:0000256" key="3">
    <source>
        <dbReference type="ARBA" id="ARBA00022664"/>
    </source>
</evidence>
<gene>
    <name evidence="8" type="ORF">GBAR_LOCUS18556</name>
</gene>
<dbReference type="GO" id="GO:0036396">
    <property type="term" value="C:RNA N6-methyladenosine methyltransferase complex"/>
    <property type="evidence" value="ECO:0007669"/>
    <property type="project" value="TreeGrafter"/>
</dbReference>
<evidence type="ECO:0000256" key="6">
    <source>
        <dbReference type="SAM" id="MobiDB-lite"/>
    </source>
</evidence>
<feature type="region of interest" description="Disordered" evidence="6">
    <location>
        <begin position="1654"/>
        <end position="1685"/>
    </location>
</feature>
<evidence type="ECO:0000313" key="9">
    <source>
        <dbReference type="Proteomes" id="UP001174909"/>
    </source>
</evidence>
<feature type="compositionally biased region" description="Basic and acidic residues" evidence="6">
    <location>
        <begin position="1163"/>
        <end position="1173"/>
    </location>
</feature>
<feature type="domain" description="Virilizer N-terminal" evidence="7">
    <location>
        <begin position="6"/>
        <end position="79"/>
    </location>
</feature>
<comment type="subcellular location">
    <subcellularLocation>
        <location evidence="1">Nucleus</location>
    </subcellularLocation>
</comment>
<protein>
    <submittedName>
        <fullName evidence="8">Protein virilizer homolog</fullName>
    </submittedName>
</protein>